<proteinExistence type="predicted"/>
<organism evidence="1 2">
    <name type="scientific">Crenichthys baileyi</name>
    <name type="common">White River springfish</name>
    <dbReference type="NCBI Taxonomy" id="28760"/>
    <lineage>
        <taxon>Eukaryota</taxon>
        <taxon>Metazoa</taxon>
        <taxon>Chordata</taxon>
        <taxon>Craniata</taxon>
        <taxon>Vertebrata</taxon>
        <taxon>Euteleostomi</taxon>
        <taxon>Actinopterygii</taxon>
        <taxon>Neopterygii</taxon>
        <taxon>Teleostei</taxon>
        <taxon>Neoteleostei</taxon>
        <taxon>Acanthomorphata</taxon>
        <taxon>Ovalentaria</taxon>
        <taxon>Atherinomorphae</taxon>
        <taxon>Cyprinodontiformes</taxon>
        <taxon>Goodeidae</taxon>
        <taxon>Crenichthys</taxon>
    </lineage>
</organism>
<gene>
    <name evidence="1" type="ORF">CRENBAI_019028</name>
</gene>
<reference evidence="1 2" key="1">
    <citation type="submission" date="2021-06" db="EMBL/GenBank/DDBJ databases">
        <authorList>
            <person name="Palmer J.M."/>
        </authorList>
    </citation>
    <scope>NUCLEOTIDE SEQUENCE [LARGE SCALE GENOMIC DNA]</scope>
    <source>
        <strain evidence="1 2">MEX-2019</strain>
        <tissue evidence="1">Muscle</tissue>
    </source>
</reference>
<protein>
    <submittedName>
        <fullName evidence="1">Uncharacterized protein</fullName>
    </submittedName>
</protein>
<name>A0AAV9RXQ5_9TELE</name>
<dbReference type="AlphaFoldDB" id="A0AAV9RXQ5"/>
<comment type="caution">
    <text evidence="1">The sequence shown here is derived from an EMBL/GenBank/DDBJ whole genome shotgun (WGS) entry which is preliminary data.</text>
</comment>
<dbReference type="Proteomes" id="UP001311232">
    <property type="component" value="Unassembled WGS sequence"/>
</dbReference>
<dbReference type="EMBL" id="JAHHUM010001200">
    <property type="protein sequence ID" value="KAK5613599.1"/>
    <property type="molecule type" value="Genomic_DNA"/>
</dbReference>
<accession>A0AAV9RXQ5</accession>
<keyword evidence="2" id="KW-1185">Reference proteome</keyword>
<evidence type="ECO:0000313" key="2">
    <source>
        <dbReference type="Proteomes" id="UP001311232"/>
    </source>
</evidence>
<evidence type="ECO:0000313" key="1">
    <source>
        <dbReference type="EMBL" id="KAK5613599.1"/>
    </source>
</evidence>
<sequence>MASSLLHYLFRPAPLPSEPSGLHLRCGQADLKSFSGHLSLPSFPKDLSFLPPWRIILQHPSSRSPRVAVSLRT</sequence>